<evidence type="ECO:0000259" key="4">
    <source>
        <dbReference type="PROSITE" id="PS51077"/>
    </source>
</evidence>
<name>A0A9W6RPN3_9ACTN</name>
<keyword evidence="1" id="KW-0805">Transcription regulation</keyword>
<keyword evidence="3" id="KW-0804">Transcription</keyword>
<evidence type="ECO:0000256" key="1">
    <source>
        <dbReference type="ARBA" id="ARBA00023015"/>
    </source>
</evidence>
<organism evidence="6 7">
    <name type="scientific">Actinoallomurus iriomotensis</name>
    <dbReference type="NCBI Taxonomy" id="478107"/>
    <lineage>
        <taxon>Bacteria</taxon>
        <taxon>Bacillati</taxon>
        <taxon>Actinomycetota</taxon>
        <taxon>Actinomycetes</taxon>
        <taxon>Streptosporangiales</taxon>
        <taxon>Thermomonosporaceae</taxon>
        <taxon>Actinoallomurus</taxon>
    </lineage>
</organism>
<proteinExistence type="predicted"/>
<dbReference type="InterPro" id="IPR005471">
    <property type="entry name" value="Tscrpt_reg_IclR_N"/>
</dbReference>
<dbReference type="GO" id="GO:0003677">
    <property type="term" value="F:DNA binding"/>
    <property type="evidence" value="ECO:0007669"/>
    <property type="project" value="UniProtKB-KW"/>
</dbReference>
<keyword evidence="2" id="KW-0238">DNA-binding</keyword>
<dbReference type="GO" id="GO:0003700">
    <property type="term" value="F:DNA-binding transcription factor activity"/>
    <property type="evidence" value="ECO:0007669"/>
    <property type="project" value="TreeGrafter"/>
</dbReference>
<accession>A0A9W6RPN3</accession>
<sequence length="254" mass="26669">MNSVEKTLAVLRALSSPDQPRRLADIAERTGINKTTAHRILQILTAEGYAVTSGDGAYASGPALLALAGSALADRDLAAVARPILENLQRQTGHTAHFAVRSGTVAVYLAKVESQEPYRMASKVGMQIALHCTAIGKALLAGLPDEEVRAVIAASSPLISHTPATLVEPDELLADLAAVRERGYSIDEEENERSVRCVGAAVRDRHGTAIAGVSVSGLTFTLKEDDVGLLGPMVVAAARRISTALGMPTERNSS</sequence>
<comment type="caution">
    <text evidence="6">The sequence shown here is derived from an EMBL/GenBank/DDBJ whole genome shotgun (WGS) entry which is preliminary data.</text>
</comment>
<dbReference type="Gene3D" id="3.30.450.40">
    <property type="match status" value="1"/>
</dbReference>
<dbReference type="InterPro" id="IPR036390">
    <property type="entry name" value="WH_DNA-bd_sf"/>
</dbReference>
<dbReference type="PANTHER" id="PTHR30136:SF24">
    <property type="entry name" value="HTH-TYPE TRANSCRIPTIONAL REPRESSOR ALLR"/>
    <property type="match status" value="1"/>
</dbReference>
<dbReference type="InterPro" id="IPR036388">
    <property type="entry name" value="WH-like_DNA-bd_sf"/>
</dbReference>
<dbReference type="Pfam" id="PF09339">
    <property type="entry name" value="HTH_IclR"/>
    <property type="match status" value="1"/>
</dbReference>
<dbReference type="RefSeq" id="WP_285630584.1">
    <property type="nucleotide sequence ID" value="NZ_BSTJ01000011.1"/>
</dbReference>
<dbReference type="AlphaFoldDB" id="A0A9W6RPN3"/>
<feature type="domain" description="HTH iclR-type" evidence="4">
    <location>
        <begin position="1"/>
        <end position="62"/>
    </location>
</feature>
<reference evidence="6" key="1">
    <citation type="submission" date="2023-03" db="EMBL/GenBank/DDBJ databases">
        <title>Actinoallomurus iriomotensis NBRC 103681.</title>
        <authorList>
            <person name="Ichikawa N."/>
            <person name="Sato H."/>
            <person name="Tonouchi N."/>
        </authorList>
    </citation>
    <scope>NUCLEOTIDE SEQUENCE</scope>
    <source>
        <strain evidence="6">NBRC 103681</strain>
    </source>
</reference>
<dbReference type="SMART" id="SM00346">
    <property type="entry name" value="HTH_ICLR"/>
    <property type="match status" value="1"/>
</dbReference>
<feature type="domain" description="IclR-ED" evidence="5">
    <location>
        <begin position="63"/>
        <end position="247"/>
    </location>
</feature>
<protein>
    <submittedName>
        <fullName evidence="6">Transcriptional regulator</fullName>
    </submittedName>
</protein>
<gene>
    <name evidence="6" type="ORF">Airi01_075860</name>
</gene>
<dbReference type="GO" id="GO:0045892">
    <property type="term" value="P:negative regulation of DNA-templated transcription"/>
    <property type="evidence" value="ECO:0007669"/>
    <property type="project" value="TreeGrafter"/>
</dbReference>
<dbReference type="Gene3D" id="1.10.10.10">
    <property type="entry name" value="Winged helix-like DNA-binding domain superfamily/Winged helix DNA-binding domain"/>
    <property type="match status" value="1"/>
</dbReference>
<dbReference type="Pfam" id="PF01614">
    <property type="entry name" value="IclR_C"/>
    <property type="match status" value="1"/>
</dbReference>
<dbReference type="Proteomes" id="UP001165135">
    <property type="component" value="Unassembled WGS sequence"/>
</dbReference>
<evidence type="ECO:0000313" key="7">
    <source>
        <dbReference type="Proteomes" id="UP001165135"/>
    </source>
</evidence>
<dbReference type="PROSITE" id="PS51078">
    <property type="entry name" value="ICLR_ED"/>
    <property type="match status" value="1"/>
</dbReference>
<dbReference type="EMBL" id="BSTJ01000011">
    <property type="protein sequence ID" value="GLY79319.1"/>
    <property type="molecule type" value="Genomic_DNA"/>
</dbReference>
<dbReference type="InterPro" id="IPR014757">
    <property type="entry name" value="Tscrpt_reg_IclR_C"/>
</dbReference>
<evidence type="ECO:0000256" key="3">
    <source>
        <dbReference type="ARBA" id="ARBA00023163"/>
    </source>
</evidence>
<evidence type="ECO:0000313" key="6">
    <source>
        <dbReference type="EMBL" id="GLY79319.1"/>
    </source>
</evidence>
<dbReference type="InterPro" id="IPR050707">
    <property type="entry name" value="HTH_MetabolicPath_Reg"/>
</dbReference>
<dbReference type="PROSITE" id="PS51077">
    <property type="entry name" value="HTH_ICLR"/>
    <property type="match status" value="1"/>
</dbReference>
<evidence type="ECO:0000259" key="5">
    <source>
        <dbReference type="PROSITE" id="PS51078"/>
    </source>
</evidence>
<dbReference type="InterPro" id="IPR029016">
    <property type="entry name" value="GAF-like_dom_sf"/>
</dbReference>
<dbReference type="SUPFAM" id="SSF46785">
    <property type="entry name" value="Winged helix' DNA-binding domain"/>
    <property type="match status" value="1"/>
</dbReference>
<evidence type="ECO:0000256" key="2">
    <source>
        <dbReference type="ARBA" id="ARBA00023125"/>
    </source>
</evidence>
<dbReference type="PANTHER" id="PTHR30136">
    <property type="entry name" value="HELIX-TURN-HELIX TRANSCRIPTIONAL REGULATOR, ICLR FAMILY"/>
    <property type="match status" value="1"/>
</dbReference>
<dbReference type="SUPFAM" id="SSF55781">
    <property type="entry name" value="GAF domain-like"/>
    <property type="match status" value="1"/>
</dbReference>